<dbReference type="OrthoDB" id="4843554at2759"/>
<dbReference type="EMBL" id="ML732243">
    <property type="protein sequence ID" value="KAB8072602.1"/>
    <property type="molecule type" value="Genomic_DNA"/>
</dbReference>
<evidence type="ECO:0008006" key="5">
    <source>
        <dbReference type="Google" id="ProtNLM"/>
    </source>
</evidence>
<dbReference type="Proteomes" id="UP000326565">
    <property type="component" value="Unassembled WGS sequence"/>
</dbReference>
<feature type="compositionally biased region" description="Low complexity" evidence="1">
    <location>
        <begin position="109"/>
        <end position="132"/>
    </location>
</feature>
<reference evidence="3 4" key="1">
    <citation type="submission" date="2019-04" db="EMBL/GenBank/DDBJ databases">
        <title>Friends and foes A comparative genomics study of 23 Aspergillus species from section Flavi.</title>
        <authorList>
            <consortium name="DOE Joint Genome Institute"/>
            <person name="Kjaerbolling I."/>
            <person name="Vesth T."/>
            <person name="Frisvad J.C."/>
            <person name="Nybo J.L."/>
            <person name="Theobald S."/>
            <person name="Kildgaard S."/>
            <person name="Isbrandt T."/>
            <person name="Kuo A."/>
            <person name="Sato A."/>
            <person name="Lyhne E.K."/>
            <person name="Kogle M.E."/>
            <person name="Wiebenga A."/>
            <person name="Kun R.S."/>
            <person name="Lubbers R.J."/>
            <person name="Makela M.R."/>
            <person name="Barry K."/>
            <person name="Chovatia M."/>
            <person name="Clum A."/>
            <person name="Daum C."/>
            <person name="Haridas S."/>
            <person name="He G."/>
            <person name="LaButti K."/>
            <person name="Lipzen A."/>
            <person name="Mondo S."/>
            <person name="Riley R."/>
            <person name="Salamov A."/>
            <person name="Simmons B.A."/>
            <person name="Magnuson J.K."/>
            <person name="Henrissat B."/>
            <person name="Mortensen U.H."/>
            <person name="Larsen T.O."/>
            <person name="Devries R.P."/>
            <person name="Grigoriev I.V."/>
            <person name="Machida M."/>
            <person name="Baker S.E."/>
            <person name="Andersen M.R."/>
        </authorList>
    </citation>
    <scope>NUCLEOTIDE SEQUENCE [LARGE SCALE GENOMIC DNA]</scope>
    <source>
        <strain evidence="3 4">CBS 151.66</strain>
    </source>
</reference>
<feature type="region of interest" description="Disordered" evidence="1">
    <location>
        <begin position="107"/>
        <end position="143"/>
    </location>
</feature>
<dbReference type="AlphaFoldDB" id="A0A5N5WZU3"/>
<keyword evidence="2" id="KW-0732">Signal</keyword>
<feature type="chain" id="PRO_5024816354" description="Extracellular membrane protein CFEM domain-containing protein" evidence="2">
    <location>
        <begin position="25"/>
        <end position="171"/>
    </location>
</feature>
<name>A0A5N5WZU3_9EURO</name>
<organism evidence="3 4">
    <name type="scientific">Aspergillus leporis</name>
    <dbReference type="NCBI Taxonomy" id="41062"/>
    <lineage>
        <taxon>Eukaryota</taxon>
        <taxon>Fungi</taxon>
        <taxon>Dikarya</taxon>
        <taxon>Ascomycota</taxon>
        <taxon>Pezizomycotina</taxon>
        <taxon>Eurotiomycetes</taxon>
        <taxon>Eurotiomycetidae</taxon>
        <taxon>Eurotiales</taxon>
        <taxon>Aspergillaceae</taxon>
        <taxon>Aspergillus</taxon>
        <taxon>Aspergillus subgen. Circumdati</taxon>
    </lineage>
</organism>
<keyword evidence="4" id="KW-1185">Reference proteome</keyword>
<feature type="compositionally biased region" description="Polar residues" evidence="1">
    <location>
        <begin position="133"/>
        <end position="142"/>
    </location>
</feature>
<protein>
    <recommendedName>
        <fullName evidence="5">Extracellular membrane protein CFEM domain-containing protein</fullName>
    </recommendedName>
</protein>
<feature type="signal peptide" evidence="2">
    <location>
        <begin position="1"/>
        <end position="24"/>
    </location>
</feature>
<evidence type="ECO:0000256" key="1">
    <source>
        <dbReference type="SAM" id="MobiDB-lite"/>
    </source>
</evidence>
<accession>A0A5N5WZU3</accession>
<sequence length="171" mass="17815">MHLSQSVLCTLLLAFITTGADIDANDVPSQCQQVCAPVVSLTASCDRNTNDDDRQEIDCICKDSKAPTSIPLCEACIAQNSRDGHDNDANDLIRSCSFATTSYDPTSIARSSHATTGSSTGSPSGSATGSATELSPAQTSNPAAKIMSSPEIGLWGLWGSVVVVSLTRMND</sequence>
<evidence type="ECO:0000313" key="3">
    <source>
        <dbReference type="EMBL" id="KAB8072602.1"/>
    </source>
</evidence>
<evidence type="ECO:0000313" key="4">
    <source>
        <dbReference type="Proteomes" id="UP000326565"/>
    </source>
</evidence>
<gene>
    <name evidence="3" type="ORF">BDV29DRAFT_158379</name>
</gene>
<evidence type="ECO:0000256" key="2">
    <source>
        <dbReference type="SAM" id="SignalP"/>
    </source>
</evidence>
<proteinExistence type="predicted"/>